<sequence>MGRFFRSAQIYKEWIFVTSLLSSFSAASICLVCLTTLLFRLLSQVGPPQPGTGIKSNRTDIPPEEVLFILLTGSS</sequence>
<evidence type="ECO:0000313" key="2">
    <source>
        <dbReference type="EMBL" id="VEL07031.1"/>
    </source>
</evidence>
<gene>
    <name evidence="2" type="ORF">PXEA_LOCUS471</name>
</gene>
<evidence type="ECO:0000313" key="3">
    <source>
        <dbReference type="Proteomes" id="UP000784294"/>
    </source>
</evidence>
<comment type="caution">
    <text evidence="2">The sequence shown here is derived from an EMBL/GenBank/DDBJ whole genome shotgun (WGS) entry which is preliminary data.</text>
</comment>
<reference evidence="2" key="1">
    <citation type="submission" date="2018-11" db="EMBL/GenBank/DDBJ databases">
        <authorList>
            <consortium name="Pathogen Informatics"/>
        </authorList>
    </citation>
    <scope>NUCLEOTIDE SEQUENCE</scope>
</reference>
<keyword evidence="1" id="KW-1133">Transmembrane helix</keyword>
<dbReference type="EMBL" id="CAAALY010000880">
    <property type="protein sequence ID" value="VEL07031.1"/>
    <property type="molecule type" value="Genomic_DNA"/>
</dbReference>
<keyword evidence="1" id="KW-0812">Transmembrane</keyword>
<feature type="transmembrane region" description="Helical" evidence="1">
    <location>
        <begin position="14"/>
        <end position="39"/>
    </location>
</feature>
<organism evidence="2 3">
    <name type="scientific">Protopolystoma xenopodis</name>
    <dbReference type="NCBI Taxonomy" id="117903"/>
    <lineage>
        <taxon>Eukaryota</taxon>
        <taxon>Metazoa</taxon>
        <taxon>Spiralia</taxon>
        <taxon>Lophotrochozoa</taxon>
        <taxon>Platyhelminthes</taxon>
        <taxon>Monogenea</taxon>
        <taxon>Polyopisthocotylea</taxon>
        <taxon>Polystomatidea</taxon>
        <taxon>Polystomatidae</taxon>
        <taxon>Protopolystoma</taxon>
    </lineage>
</organism>
<dbReference type="Proteomes" id="UP000784294">
    <property type="component" value="Unassembled WGS sequence"/>
</dbReference>
<evidence type="ECO:0000256" key="1">
    <source>
        <dbReference type="SAM" id="Phobius"/>
    </source>
</evidence>
<dbReference type="AlphaFoldDB" id="A0A3S5AWP4"/>
<keyword evidence="1" id="KW-0472">Membrane</keyword>
<accession>A0A3S5AWP4</accession>
<proteinExistence type="predicted"/>
<name>A0A3S5AWP4_9PLAT</name>
<keyword evidence="3" id="KW-1185">Reference proteome</keyword>
<protein>
    <submittedName>
        <fullName evidence="2">Uncharacterized protein</fullName>
    </submittedName>
</protein>